<dbReference type="Proteomes" id="UP000828922">
    <property type="component" value="Linkage Group LG07"/>
</dbReference>
<comment type="caution">
    <text evidence="1">The sequence shown here is derived from an EMBL/GenBank/DDBJ whole genome shotgun (WGS) entry which is preliminary data.</text>
</comment>
<organism evidence="1 2">
    <name type="scientific">Sphagnum magellanicum</name>
    <dbReference type="NCBI Taxonomy" id="128215"/>
    <lineage>
        <taxon>Eukaryota</taxon>
        <taxon>Viridiplantae</taxon>
        <taxon>Streptophyta</taxon>
        <taxon>Embryophyta</taxon>
        <taxon>Bryophyta</taxon>
        <taxon>Sphagnophytina</taxon>
        <taxon>Sphagnopsida</taxon>
        <taxon>Sphagnales</taxon>
        <taxon>Sphagnaceae</taxon>
        <taxon>Sphagnum</taxon>
    </lineage>
</organism>
<evidence type="ECO:0000313" key="2">
    <source>
        <dbReference type="Proteomes" id="UP000828922"/>
    </source>
</evidence>
<evidence type="ECO:0000313" key="1">
    <source>
        <dbReference type="EMBL" id="KAH9556667.1"/>
    </source>
</evidence>
<proteinExistence type="predicted"/>
<sequence length="329" mass="36488">MLGNHGVRQVVRVAQDGSGHYLTVQAAIDAVPLCNTQRVVISIAAGVYRQPIYVPKTKNLITLQGANAHDTILTWSNTATNIEHHQASRVIGTGTFACGSVIVEGEDFIAQGLTFENGAPQGSGQAVAIRVTADRCAFYNCRFLGWQDTAYLHYGRHYYFRDCYIEGSVDFIFGNGQVLLEHCHIHCKSNGFITAQQRRNANETTGFVFLTCVITGTGSGAPYMHLGRPWAPCARVIFAYTWMDTCILPVGWNNWNDRANEKTACYIEYKCSGPGSNKSQRCSWARQLQDSDAAQFLSPDFIDPQQSWLTQRFKDAPPYVPVPLSARAF</sequence>
<protein>
    <submittedName>
        <fullName evidence="1">Uncharacterized protein</fullName>
    </submittedName>
</protein>
<keyword evidence="2" id="KW-1185">Reference proteome</keyword>
<dbReference type="EMBL" id="CM038913">
    <property type="protein sequence ID" value="KAH9556667.1"/>
    <property type="molecule type" value="Genomic_DNA"/>
</dbReference>
<name>A0ACB8HKB0_9BRYO</name>
<accession>A0ACB8HKB0</accession>
<reference evidence="2" key="1">
    <citation type="journal article" date="2022" name="New Phytol.">
        <title>Phylogenomic structure and speciation in an emerging model: the Sphagnum magellanicum complex (Bryophyta).</title>
        <authorList>
            <person name="Shaw A.J."/>
            <person name="Piatkowski B."/>
            <person name="Duffy A.M."/>
            <person name="Aguero B."/>
            <person name="Imwattana K."/>
            <person name="Nieto-Lugilde M."/>
            <person name="Healey A."/>
            <person name="Weston D.J."/>
            <person name="Patel M.N."/>
            <person name="Schmutz J."/>
            <person name="Grimwood J."/>
            <person name="Yavitt J.B."/>
            <person name="Hassel K."/>
            <person name="Stenoien H.K."/>
            <person name="Flatberg K.I."/>
            <person name="Bickford C.P."/>
            <person name="Hicks K.A."/>
        </authorList>
    </citation>
    <scope>NUCLEOTIDE SEQUENCE [LARGE SCALE GENOMIC DNA]</scope>
</reference>
<gene>
    <name evidence="1" type="ORF">CY35_07G042000</name>
</gene>